<comment type="caution">
    <text evidence="1">The sequence shown here is derived from an EMBL/GenBank/DDBJ whole genome shotgun (WGS) entry which is preliminary data.</text>
</comment>
<dbReference type="AlphaFoldDB" id="A0A0F9BR93"/>
<accession>A0A0F9BR93</accession>
<proteinExistence type="predicted"/>
<name>A0A0F9BR93_9ZZZZ</name>
<evidence type="ECO:0000313" key="1">
    <source>
        <dbReference type="EMBL" id="KKK86881.1"/>
    </source>
</evidence>
<dbReference type="EMBL" id="LAZR01050654">
    <property type="protein sequence ID" value="KKK86881.1"/>
    <property type="molecule type" value="Genomic_DNA"/>
</dbReference>
<reference evidence="1" key="1">
    <citation type="journal article" date="2015" name="Nature">
        <title>Complex archaea that bridge the gap between prokaryotes and eukaryotes.</title>
        <authorList>
            <person name="Spang A."/>
            <person name="Saw J.H."/>
            <person name="Jorgensen S.L."/>
            <person name="Zaremba-Niedzwiedzka K."/>
            <person name="Martijn J."/>
            <person name="Lind A.E."/>
            <person name="van Eijk R."/>
            <person name="Schleper C."/>
            <person name="Guy L."/>
            <person name="Ettema T.J."/>
        </authorList>
    </citation>
    <scope>NUCLEOTIDE SEQUENCE</scope>
</reference>
<gene>
    <name evidence="1" type="ORF">LCGC14_2758790</name>
</gene>
<sequence>VKNMKIAFDKAERVAARLSRKLGTPDWFLGVGIEPYLREGFMISVRVQHGHSQDVALPDRINGVKVKVVERSIARSLTAVTRVRAAVDGGEVF</sequence>
<feature type="non-terminal residue" evidence="1">
    <location>
        <position position="1"/>
    </location>
</feature>
<protein>
    <submittedName>
        <fullName evidence="1">Uncharacterized protein</fullName>
    </submittedName>
</protein>
<organism evidence="1">
    <name type="scientific">marine sediment metagenome</name>
    <dbReference type="NCBI Taxonomy" id="412755"/>
    <lineage>
        <taxon>unclassified sequences</taxon>
        <taxon>metagenomes</taxon>
        <taxon>ecological metagenomes</taxon>
    </lineage>
</organism>